<gene>
    <name evidence="8" type="ORF">ILEXP_LOCUS31697</name>
</gene>
<keyword evidence="9" id="KW-1185">Reference proteome</keyword>
<dbReference type="Gene3D" id="3.30.360.10">
    <property type="entry name" value="Dihydrodipicolinate Reductase, domain 2"/>
    <property type="match status" value="1"/>
</dbReference>
<organism evidence="8 9">
    <name type="scientific">Ilex paraguariensis</name>
    <name type="common">yerba mate</name>
    <dbReference type="NCBI Taxonomy" id="185542"/>
    <lineage>
        <taxon>Eukaryota</taxon>
        <taxon>Viridiplantae</taxon>
        <taxon>Streptophyta</taxon>
        <taxon>Embryophyta</taxon>
        <taxon>Tracheophyta</taxon>
        <taxon>Spermatophyta</taxon>
        <taxon>Magnoliopsida</taxon>
        <taxon>eudicotyledons</taxon>
        <taxon>Gunneridae</taxon>
        <taxon>Pentapetalae</taxon>
        <taxon>asterids</taxon>
        <taxon>campanulids</taxon>
        <taxon>Aquifoliales</taxon>
        <taxon>Aquifoliaceae</taxon>
        <taxon>Ilex</taxon>
    </lineage>
</organism>
<evidence type="ECO:0000256" key="2">
    <source>
        <dbReference type="ARBA" id="ARBA00007406"/>
    </source>
</evidence>
<proteinExistence type="inferred from homology"/>
<evidence type="ECO:0000256" key="3">
    <source>
        <dbReference type="ARBA" id="ARBA00013119"/>
    </source>
</evidence>
<dbReference type="InterPro" id="IPR020829">
    <property type="entry name" value="GlycerAld_3-P_DH_cat"/>
</dbReference>
<dbReference type="PANTHER" id="PTHR10836">
    <property type="entry name" value="GLYCERALDEHYDE 3-PHOSPHATE DEHYDROGENASE"/>
    <property type="match status" value="1"/>
</dbReference>
<dbReference type="EC" id="1.2.1.12" evidence="3"/>
<accession>A0ABC8T0D3</accession>
<evidence type="ECO:0000256" key="1">
    <source>
        <dbReference type="ARBA" id="ARBA00004869"/>
    </source>
</evidence>
<dbReference type="Gene3D" id="3.40.50.720">
    <property type="entry name" value="NAD(P)-binding Rossmann-like Domain"/>
    <property type="match status" value="2"/>
</dbReference>
<dbReference type="GO" id="GO:0006096">
    <property type="term" value="P:glycolytic process"/>
    <property type="evidence" value="ECO:0007669"/>
    <property type="project" value="UniProtKB-KW"/>
</dbReference>
<sequence>AIEVSKFSPRQLISPLLLPSINLQSLFLNRCRAVPKAKCLSGSRRICCFGPKNYLRQHESGGAAYDDAQKKMNPEEIPWANTRAEYIVESTGVFTDKGKTATHLKYVSVLQLKGILGDTEDDVVSTDFVGDNRSNIFDAKARIALNKNFVKLVAWYDNEWGYSSRVIDLVVHMSSVK</sequence>
<evidence type="ECO:0000256" key="5">
    <source>
        <dbReference type="ARBA" id="ARBA00023027"/>
    </source>
</evidence>
<comment type="caution">
    <text evidence="8">The sequence shown here is derived from an EMBL/GenBank/DDBJ whole genome shotgun (WGS) entry which is preliminary data.</text>
</comment>
<reference evidence="8 9" key="1">
    <citation type="submission" date="2024-02" db="EMBL/GenBank/DDBJ databases">
        <authorList>
            <person name="Vignale AGUSTIN F."/>
            <person name="Sosa J E."/>
            <person name="Modenutti C."/>
        </authorList>
    </citation>
    <scope>NUCLEOTIDE SEQUENCE [LARGE SCALE GENOMIC DNA]</scope>
</reference>
<dbReference type="Pfam" id="PF02800">
    <property type="entry name" value="Gp_dh_C"/>
    <property type="match status" value="1"/>
</dbReference>
<keyword evidence="5" id="KW-0520">NAD</keyword>
<feature type="domain" description="Glyceraldehyde 3-phosphate dehydrogenase catalytic" evidence="7">
    <location>
        <begin position="105"/>
        <end position="156"/>
    </location>
</feature>
<evidence type="ECO:0000256" key="6">
    <source>
        <dbReference type="ARBA" id="ARBA00023152"/>
    </source>
</evidence>
<comment type="similarity">
    <text evidence="2">Belongs to the glyceraldehyde-3-phosphate dehydrogenase family.</text>
</comment>
<protein>
    <recommendedName>
        <fullName evidence="3">glyceraldehyde-3-phosphate dehydrogenase (phosphorylating)</fullName>
        <ecNumber evidence="3">1.2.1.12</ecNumber>
    </recommendedName>
</protein>
<evidence type="ECO:0000256" key="4">
    <source>
        <dbReference type="ARBA" id="ARBA00023002"/>
    </source>
</evidence>
<dbReference type="AlphaFoldDB" id="A0ABC8T0D3"/>
<dbReference type="EMBL" id="CAUOFW020003946">
    <property type="protein sequence ID" value="CAK9162752.1"/>
    <property type="molecule type" value="Genomic_DNA"/>
</dbReference>
<evidence type="ECO:0000313" key="9">
    <source>
        <dbReference type="Proteomes" id="UP001642360"/>
    </source>
</evidence>
<name>A0ABC8T0D3_9AQUA</name>
<dbReference type="PANTHER" id="PTHR10836:SF112">
    <property type="entry name" value="GLYCERALDEHYDE-3-PHOSPHATE DEHYDROGENASE GAPC1, CYTOSOLIC-RELATED"/>
    <property type="match status" value="1"/>
</dbReference>
<dbReference type="SUPFAM" id="SSF55347">
    <property type="entry name" value="Glyceraldehyde-3-phosphate dehydrogenase-like, C-terminal domain"/>
    <property type="match status" value="1"/>
</dbReference>
<dbReference type="InterPro" id="IPR020831">
    <property type="entry name" value="GlycerAld/Erythrose_P_DH"/>
</dbReference>
<dbReference type="GO" id="GO:0004365">
    <property type="term" value="F:glyceraldehyde-3-phosphate dehydrogenase (NAD+) (phosphorylating) activity"/>
    <property type="evidence" value="ECO:0007669"/>
    <property type="project" value="UniProtKB-EC"/>
</dbReference>
<dbReference type="Proteomes" id="UP001642360">
    <property type="component" value="Unassembled WGS sequence"/>
</dbReference>
<comment type="pathway">
    <text evidence="1">Carbohydrate degradation; glycolysis; pyruvate from D-glyceraldehyde 3-phosphate: step 1/5.</text>
</comment>
<keyword evidence="4" id="KW-0560">Oxidoreductase</keyword>
<evidence type="ECO:0000313" key="8">
    <source>
        <dbReference type="EMBL" id="CAK9162752.1"/>
    </source>
</evidence>
<evidence type="ECO:0000259" key="7">
    <source>
        <dbReference type="Pfam" id="PF02800"/>
    </source>
</evidence>
<keyword evidence="6" id="KW-0324">Glycolysis</keyword>
<feature type="non-terminal residue" evidence="8">
    <location>
        <position position="1"/>
    </location>
</feature>